<dbReference type="PANTHER" id="PTHR10231">
    <property type="entry name" value="NUCLEOTIDE-SUGAR TRANSMEMBRANE TRANSPORTER"/>
    <property type="match status" value="1"/>
</dbReference>
<evidence type="ECO:0000256" key="1">
    <source>
        <dbReference type="ARBA" id="ARBA00004141"/>
    </source>
</evidence>
<feature type="transmembrane region" description="Helical" evidence="7">
    <location>
        <begin position="214"/>
        <end position="234"/>
    </location>
</feature>
<comment type="caution">
    <text evidence="8">The sequence shown here is derived from an EMBL/GenBank/DDBJ whole genome shotgun (WGS) entry which is preliminary data.</text>
</comment>
<reference evidence="8" key="1">
    <citation type="journal article" date="2024" name="Gigascience">
        <title>Chromosome-level genome of the poultry shaft louse Menopon gallinae provides insight into the host-switching and adaptive evolution of parasitic lice.</title>
        <authorList>
            <person name="Xu Y."/>
            <person name="Ma L."/>
            <person name="Liu S."/>
            <person name="Liang Y."/>
            <person name="Liu Q."/>
            <person name="He Z."/>
            <person name="Tian L."/>
            <person name="Duan Y."/>
            <person name="Cai W."/>
            <person name="Li H."/>
            <person name="Song F."/>
        </authorList>
    </citation>
    <scope>NUCLEOTIDE SEQUENCE</scope>
    <source>
        <strain evidence="8">Cailab_2023a</strain>
    </source>
</reference>
<sequence>MKGRLKSGLDKLSELFPNVTSLLIFIAYMALCVGQGIFVTASRKKGENYDYNTTTVVLFTEITKLFLATGCYLKNGTVKSLIVGFKSNLKVLCLYLVPSFLYCIYNNLAFVNLSHFDPTTYFILLQLRVVMTGVVFQIIFNKKLSKIQWLSLFLLTFGCMVQQIDWNYLSDLFGNHDIKNHQFFSLSLHTMCSCFAGVYNEFLLKDVGANINIFIQNIFMYLDSILWNLAFVVYQGNGMNIFTAESLAPVLKPIVIIVIFNNALTGITTSLFLKNLNSILKTFASALELLFTAVLSWIIFGIAIRFNTIAAIGIVSYSMYVYSQNPVNNRPKQVEEDEEALLEEV</sequence>
<evidence type="ECO:0000256" key="5">
    <source>
        <dbReference type="ARBA" id="ARBA00022989"/>
    </source>
</evidence>
<keyword evidence="6 7" id="KW-0472">Membrane</keyword>
<dbReference type="SUPFAM" id="SSF103481">
    <property type="entry name" value="Multidrug resistance efflux transporter EmrE"/>
    <property type="match status" value="1"/>
</dbReference>
<evidence type="ECO:0000256" key="4">
    <source>
        <dbReference type="ARBA" id="ARBA00022692"/>
    </source>
</evidence>
<dbReference type="AlphaFoldDB" id="A0AAW2HBZ5"/>
<comment type="similarity">
    <text evidence="2">Belongs to the nucleotide-sugar transporter family. SLC35A subfamily.</text>
</comment>
<evidence type="ECO:0000256" key="7">
    <source>
        <dbReference type="SAM" id="Phobius"/>
    </source>
</evidence>
<protein>
    <recommendedName>
        <fullName evidence="9">CMP-sialic acid transporter</fullName>
    </recommendedName>
</protein>
<evidence type="ECO:0008006" key="9">
    <source>
        <dbReference type="Google" id="ProtNLM"/>
    </source>
</evidence>
<evidence type="ECO:0000256" key="3">
    <source>
        <dbReference type="ARBA" id="ARBA00022597"/>
    </source>
</evidence>
<feature type="transmembrane region" description="Helical" evidence="7">
    <location>
        <begin position="89"/>
        <end position="108"/>
    </location>
</feature>
<dbReference type="EMBL" id="JARGDH010000005">
    <property type="protein sequence ID" value="KAL0267205.1"/>
    <property type="molecule type" value="Genomic_DNA"/>
</dbReference>
<feature type="transmembrane region" description="Helical" evidence="7">
    <location>
        <begin position="254"/>
        <end position="273"/>
    </location>
</feature>
<keyword evidence="4 7" id="KW-0812">Transmembrane</keyword>
<keyword evidence="3" id="KW-0762">Sugar transport</keyword>
<accession>A0AAW2HBZ5</accession>
<feature type="transmembrane region" description="Helical" evidence="7">
    <location>
        <begin position="147"/>
        <end position="164"/>
    </location>
</feature>
<keyword evidence="3" id="KW-0813">Transport</keyword>
<gene>
    <name evidence="8" type="ORF">PYX00_009547</name>
</gene>
<dbReference type="PIRSF" id="PIRSF005799">
    <property type="entry name" value="UDP-gal_transpt"/>
    <property type="match status" value="1"/>
</dbReference>
<feature type="transmembrane region" description="Helical" evidence="7">
    <location>
        <begin position="120"/>
        <end position="140"/>
    </location>
</feature>
<evidence type="ECO:0000256" key="6">
    <source>
        <dbReference type="ARBA" id="ARBA00023136"/>
    </source>
</evidence>
<proteinExistence type="inferred from homology"/>
<dbReference type="GO" id="GO:0000139">
    <property type="term" value="C:Golgi membrane"/>
    <property type="evidence" value="ECO:0007669"/>
    <property type="project" value="InterPro"/>
</dbReference>
<feature type="transmembrane region" description="Helical" evidence="7">
    <location>
        <begin position="20"/>
        <end position="41"/>
    </location>
</feature>
<evidence type="ECO:0000313" key="8">
    <source>
        <dbReference type="EMBL" id="KAL0267205.1"/>
    </source>
</evidence>
<evidence type="ECO:0000256" key="2">
    <source>
        <dbReference type="ARBA" id="ARBA00009976"/>
    </source>
</evidence>
<dbReference type="Pfam" id="PF04142">
    <property type="entry name" value="Nuc_sug_transp"/>
    <property type="match status" value="1"/>
</dbReference>
<dbReference type="InterPro" id="IPR007271">
    <property type="entry name" value="Nuc_sug_transpt"/>
</dbReference>
<dbReference type="InterPro" id="IPR037185">
    <property type="entry name" value="EmrE-like"/>
</dbReference>
<comment type="subcellular location">
    <subcellularLocation>
        <location evidence="1">Membrane</location>
        <topology evidence="1">Multi-pass membrane protein</topology>
    </subcellularLocation>
</comment>
<organism evidence="8">
    <name type="scientific">Menopon gallinae</name>
    <name type="common">poultry shaft louse</name>
    <dbReference type="NCBI Taxonomy" id="328185"/>
    <lineage>
        <taxon>Eukaryota</taxon>
        <taxon>Metazoa</taxon>
        <taxon>Ecdysozoa</taxon>
        <taxon>Arthropoda</taxon>
        <taxon>Hexapoda</taxon>
        <taxon>Insecta</taxon>
        <taxon>Pterygota</taxon>
        <taxon>Neoptera</taxon>
        <taxon>Paraneoptera</taxon>
        <taxon>Psocodea</taxon>
        <taxon>Troctomorpha</taxon>
        <taxon>Phthiraptera</taxon>
        <taxon>Amblycera</taxon>
        <taxon>Menoponidae</taxon>
        <taxon>Menopon</taxon>
    </lineage>
</organism>
<dbReference type="GO" id="GO:0015165">
    <property type="term" value="F:pyrimidine nucleotide-sugar transmembrane transporter activity"/>
    <property type="evidence" value="ECO:0007669"/>
    <property type="project" value="InterPro"/>
</dbReference>
<keyword evidence="5 7" id="KW-1133">Transmembrane helix</keyword>
<name>A0AAW2HBZ5_9NEOP</name>